<proteinExistence type="predicted"/>
<evidence type="ECO:0000313" key="2">
    <source>
        <dbReference type="EMBL" id="GJM49259.1"/>
    </source>
</evidence>
<sequence>MRLSGDAVASGAGDIGVASSVDTFSQYWNSSKYVFAEQKSGVGMGYTPYLNHLVKDIFLGNIVYYRKTERSVWAGSLRYFSIGSVTLTKDFGAEAYVLGDFRPAEFSLDVSYNLKLSEHFAMGVAARYLRSNLRLPTEEKSTGSGFAVDISGYYSSKQYLFFKII</sequence>
<dbReference type="Pfam" id="PF19572">
    <property type="entry name" value="PorV"/>
    <property type="match status" value="1"/>
</dbReference>
<keyword evidence="5" id="KW-1185">Reference proteome</keyword>
<dbReference type="NCBIfam" id="NF033709">
    <property type="entry name" value="PorV_fam"/>
    <property type="match status" value="1"/>
</dbReference>
<evidence type="ECO:0000313" key="5">
    <source>
        <dbReference type="Proteomes" id="UP001208692"/>
    </source>
</evidence>
<dbReference type="EMBL" id="BQKB01000013">
    <property type="protein sequence ID" value="GJM52410.1"/>
    <property type="molecule type" value="Genomic_DNA"/>
</dbReference>
<feature type="domain" description="Type IX secretion system protein PorV" evidence="1">
    <location>
        <begin position="3"/>
        <end position="161"/>
    </location>
</feature>
<evidence type="ECO:0000259" key="1">
    <source>
        <dbReference type="Pfam" id="PF19572"/>
    </source>
</evidence>
<dbReference type="Proteomes" id="UP001207736">
    <property type="component" value="Unassembled WGS sequence"/>
</dbReference>
<dbReference type="InterPro" id="IPR045741">
    <property type="entry name" value="PorV"/>
</dbReference>
<dbReference type="Proteomes" id="UP001208692">
    <property type="component" value="Unassembled WGS sequence"/>
</dbReference>
<organism evidence="2 4">
    <name type="scientific">Capnocytophaga catalasegens</name>
    <dbReference type="NCBI Taxonomy" id="1004260"/>
    <lineage>
        <taxon>Bacteria</taxon>
        <taxon>Pseudomonadati</taxon>
        <taxon>Bacteroidota</taxon>
        <taxon>Flavobacteriia</taxon>
        <taxon>Flavobacteriales</taxon>
        <taxon>Flavobacteriaceae</taxon>
        <taxon>Capnocytophaga</taxon>
    </lineage>
</organism>
<protein>
    <recommendedName>
        <fullName evidence="1">Type IX secretion system protein PorV domain-containing protein</fullName>
    </recommendedName>
</protein>
<name>A0AAV5APH8_9FLAO</name>
<comment type="caution">
    <text evidence="2">The sequence shown here is derived from an EMBL/GenBank/DDBJ whole genome shotgun (WGS) entry which is preliminary data.</text>
</comment>
<evidence type="ECO:0000313" key="3">
    <source>
        <dbReference type="EMBL" id="GJM52410.1"/>
    </source>
</evidence>
<evidence type="ECO:0000313" key="4">
    <source>
        <dbReference type="Proteomes" id="UP001207736"/>
    </source>
</evidence>
<accession>A0AAV5APH8</accession>
<reference evidence="2 5" key="1">
    <citation type="submission" date="2021-11" db="EMBL/GenBank/DDBJ databases">
        <title>Draft genome sequence of Capnocytophaga sp. strain KC07075 isolated from cat oral cavity.</title>
        <authorList>
            <person name="Suzuki M."/>
            <person name="Imaoka K."/>
            <person name="Kimura M."/>
            <person name="Morikawa S."/>
            <person name="Maeda K."/>
        </authorList>
    </citation>
    <scope>NUCLEOTIDE SEQUENCE</scope>
    <source>
        <strain evidence="2">KC07075</strain>
        <strain evidence="3 5">KC07079</strain>
    </source>
</reference>
<dbReference type="EMBL" id="BQKA01000006">
    <property type="protein sequence ID" value="GJM49259.1"/>
    <property type="molecule type" value="Genomic_DNA"/>
</dbReference>
<gene>
    <name evidence="2" type="ORF">RCZ15_02340</name>
    <name evidence="3" type="ORF">RCZ16_07270</name>
</gene>
<dbReference type="AlphaFoldDB" id="A0AAV5APH8"/>